<feature type="transmembrane region" description="Helical" evidence="1">
    <location>
        <begin position="147"/>
        <end position="163"/>
    </location>
</feature>
<feature type="transmembrane region" description="Helical" evidence="1">
    <location>
        <begin position="471"/>
        <end position="489"/>
    </location>
</feature>
<dbReference type="PANTHER" id="PTHR35342">
    <property type="entry name" value="TRICARBOXYLIC TRANSPORT PROTEIN"/>
    <property type="match status" value="1"/>
</dbReference>
<protein>
    <submittedName>
        <fullName evidence="3">Tripartite tricarboxylate transporter permease</fullName>
    </submittedName>
</protein>
<sequence length="498" mass="51710">MSALFDTIIMAPAFFASAAFLFLLIGLLIGIVVGALPGVGPLLGVAMAVPFTFYMDPVTSMALLMGIYQGGAYGGAISATLIGIPGTPMAAATLLDAYPMALGGHASRAITLATLASSVGGIIGAVILIAIAPALAAIAIKFGPSETAAFTLLGLATIGAMSGETPMKGWLMGFFGLALATIGLDPVSGVSRFTFGSVYLDSGIVLIPLLVGLFSLSEVLIQLERPVRAFDGGVRVSISLSMFRSVILRPINYIRSSLIGIFVGILPGVGGDTAAFLSYRSALPFKRSGDAEFGKGNPDGVIASEAANSAVTGGALIPMLALAIPGDPIVAVLMSGLVIQGIQPGAAMFLNNADVVQGIFLVFLIGAALLLPLGLLISRGILQVLRLPQWVVMSTVLMVSFLGTYVIARQILDLYALLVFGVLGYLLRRANFPIAPIVIGFVLGPIFERNFRRTGLISQGDMIGYIAERPITIAVLLLTLAFIILPFASRLRKRPNAA</sequence>
<feature type="domain" description="DUF112" evidence="2">
    <location>
        <begin position="21"/>
        <end position="439"/>
    </location>
</feature>
<keyword evidence="1" id="KW-1133">Transmembrane helix</keyword>
<gene>
    <name evidence="3" type="ORF">IV417_16330</name>
</gene>
<feature type="transmembrane region" description="Helical" evidence="1">
    <location>
        <begin position="199"/>
        <end position="221"/>
    </location>
</feature>
<feature type="transmembrane region" description="Helical" evidence="1">
    <location>
        <begin position="432"/>
        <end position="451"/>
    </location>
</feature>
<dbReference type="Pfam" id="PF01970">
    <property type="entry name" value="TctA"/>
    <property type="match status" value="1"/>
</dbReference>
<feature type="transmembrane region" description="Helical" evidence="1">
    <location>
        <begin position="329"/>
        <end position="350"/>
    </location>
</feature>
<evidence type="ECO:0000259" key="2">
    <source>
        <dbReference type="Pfam" id="PF01970"/>
    </source>
</evidence>
<dbReference type="PANTHER" id="PTHR35342:SF5">
    <property type="entry name" value="TRICARBOXYLIC TRANSPORT PROTEIN"/>
    <property type="match status" value="1"/>
</dbReference>
<evidence type="ECO:0000313" key="3">
    <source>
        <dbReference type="EMBL" id="MBT0958955.1"/>
    </source>
</evidence>
<keyword evidence="4" id="KW-1185">Reference proteome</keyword>
<keyword evidence="1" id="KW-0812">Transmembrane</keyword>
<name>A0AAP2CSM7_9RHOB</name>
<feature type="transmembrane region" description="Helical" evidence="1">
    <location>
        <begin position="169"/>
        <end position="187"/>
    </location>
</feature>
<comment type="caution">
    <text evidence="3">The sequence shown here is derived from an EMBL/GenBank/DDBJ whole genome shotgun (WGS) entry which is preliminary data.</text>
</comment>
<organism evidence="3 4">
    <name type="scientific">Harenicola maris</name>
    <dbReference type="NCBI Taxonomy" id="2841044"/>
    <lineage>
        <taxon>Bacteria</taxon>
        <taxon>Pseudomonadati</taxon>
        <taxon>Pseudomonadota</taxon>
        <taxon>Alphaproteobacteria</taxon>
        <taxon>Rhodobacterales</taxon>
        <taxon>Paracoccaceae</taxon>
        <taxon>Harenicola</taxon>
    </lineage>
</organism>
<dbReference type="AlphaFoldDB" id="A0AAP2CSM7"/>
<dbReference type="InterPro" id="IPR002823">
    <property type="entry name" value="DUF112_TM"/>
</dbReference>
<feature type="transmembrane region" description="Helical" evidence="1">
    <location>
        <begin position="356"/>
        <end position="378"/>
    </location>
</feature>
<evidence type="ECO:0000313" key="4">
    <source>
        <dbReference type="Proteomes" id="UP001315686"/>
    </source>
</evidence>
<feature type="transmembrane region" description="Helical" evidence="1">
    <location>
        <begin position="12"/>
        <end position="36"/>
    </location>
</feature>
<keyword evidence="1" id="KW-0472">Membrane</keyword>
<feature type="transmembrane region" description="Helical" evidence="1">
    <location>
        <begin position="72"/>
        <end position="95"/>
    </location>
</feature>
<dbReference type="EMBL" id="JADQAZ010000003">
    <property type="protein sequence ID" value="MBT0958955.1"/>
    <property type="molecule type" value="Genomic_DNA"/>
</dbReference>
<feature type="transmembrane region" description="Helical" evidence="1">
    <location>
        <begin position="390"/>
        <end position="412"/>
    </location>
</feature>
<feature type="transmembrane region" description="Helical" evidence="1">
    <location>
        <begin position="258"/>
        <end position="279"/>
    </location>
</feature>
<accession>A0AAP2CSM7</accession>
<feature type="transmembrane region" description="Helical" evidence="1">
    <location>
        <begin position="42"/>
        <end position="65"/>
    </location>
</feature>
<reference evidence="3 4" key="1">
    <citation type="journal article" date="2021" name="Arch. Microbiol.">
        <title>Harenicola maris gen. nov., sp. nov. isolated from the Sea of Japan shallow sediments.</title>
        <authorList>
            <person name="Romanenko L.A."/>
            <person name="Kurilenko V.V."/>
            <person name="Chernysheva N.Y."/>
            <person name="Tekutyeva L.A."/>
            <person name="Velansky P.V."/>
            <person name="Svetashev V.I."/>
            <person name="Isaeva M.P."/>
        </authorList>
    </citation>
    <scope>NUCLEOTIDE SEQUENCE [LARGE SCALE GENOMIC DNA]</scope>
    <source>
        <strain evidence="3 4">KMM 3653</strain>
    </source>
</reference>
<dbReference type="RefSeq" id="WP_327795168.1">
    <property type="nucleotide sequence ID" value="NZ_JADQAZ010000003.1"/>
</dbReference>
<dbReference type="Proteomes" id="UP001315686">
    <property type="component" value="Unassembled WGS sequence"/>
</dbReference>
<proteinExistence type="predicted"/>
<evidence type="ECO:0000256" key="1">
    <source>
        <dbReference type="SAM" id="Phobius"/>
    </source>
</evidence>
<feature type="transmembrane region" description="Helical" evidence="1">
    <location>
        <begin position="115"/>
        <end position="140"/>
    </location>
</feature>